<dbReference type="NCBIfam" id="TIGR04183">
    <property type="entry name" value="Por_Secre_tail"/>
    <property type="match status" value="1"/>
</dbReference>
<dbReference type="RefSeq" id="WP_272649580.1">
    <property type="nucleotide sequence ID" value="NZ_JAZDDG010000001.1"/>
</dbReference>
<protein>
    <submittedName>
        <fullName evidence="4">T9SS type A sorting domain-containing protein</fullName>
    </submittedName>
</protein>
<keyword evidence="5" id="KW-1185">Reference proteome</keyword>
<dbReference type="Pfam" id="PF18962">
    <property type="entry name" value="Por_Secre_tail"/>
    <property type="match status" value="1"/>
</dbReference>
<dbReference type="Proteomes" id="UP001356308">
    <property type="component" value="Unassembled WGS sequence"/>
</dbReference>
<reference evidence="4 5" key="1">
    <citation type="submission" date="2024-01" db="EMBL/GenBank/DDBJ databases">
        <title>Maribacter spp. originated from different algae showed divergent polysaccharides utilization ability.</title>
        <authorList>
            <person name="Wang H."/>
            <person name="Wu Y."/>
        </authorList>
    </citation>
    <scope>NUCLEOTIDE SEQUENCE [LARGE SCALE GENOMIC DNA]</scope>
    <source>
        <strain evidence="4 5">PR1</strain>
    </source>
</reference>
<dbReference type="EMBL" id="JAZDDG010000001">
    <property type="protein sequence ID" value="MEE1974749.1"/>
    <property type="molecule type" value="Genomic_DNA"/>
</dbReference>
<feature type="chain" id="PRO_5046276209" evidence="2">
    <location>
        <begin position="19"/>
        <end position="109"/>
    </location>
</feature>
<evidence type="ECO:0000313" key="5">
    <source>
        <dbReference type="Proteomes" id="UP001356308"/>
    </source>
</evidence>
<feature type="domain" description="Secretion system C-terminal sorting" evidence="3">
    <location>
        <begin position="35"/>
        <end position="106"/>
    </location>
</feature>
<sequence length="109" mass="12216">MKKIAIISLFMLATSMFSQQPKSYDSPTASKEVKVFPNPATNVINILGLHNSTKAAIVISDGYGNVILNYTWKIKNNALNIPIANLKSGIYLISIRSKEQRIQKKFFKQ</sequence>
<evidence type="ECO:0000256" key="2">
    <source>
        <dbReference type="SAM" id="SignalP"/>
    </source>
</evidence>
<evidence type="ECO:0000313" key="4">
    <source>
        <dbReference type="EMBL" id="MEE1974749.1"/>
    </source>
</evidence>
<proteinExistence type="predicted"/>
<name>A0ABU7IP65_9FLAO</name>
<gene>
    <name evidence="4" type="ORF">V1I91_01620</name>
</gene>
<evidence type="ECO:0000259" key="3">
    <source>
        <dbReference type="Pfam" id="PF18962"/>
    </source>
</evidence>
<accession>A0ABU7IP65</accession>
<keyword evidence="1 2" id="KW-0732">Signal</keyword>
<evidence type="ECO:0000256" key="1">
    <source>
        <dbReference type="ARBA" id="ARBA00022729"/>
    </source>
</evidence>
<comment type="caution">
    <text evidence="4">The sequence shown here is derived from an EMBL/GenBank/DDBJ whole genome shotgun (WGS) entry which is preliminary data.</text>
</comment>
<organism evidence="4 5">
    <name type="scientific">Maribacter cobaltidurans</name>
    <dbReference type="NCBI Taxonomy" id="1178778"/>
    <lineage>
        <taxon>Bacteria</taxon>
        <taxon>Pseudomonadati</taxon>
        <taxon>Bacteroidota</taxon>
        <taxon>Flavobacteriia</taxon>
        <taxon>Flavobacteriales</taxon>
        <taxon>Flavobacteriaceae</taxon>
        <taxon>Maribacter</taxon>
    </lineage>
</organism>
<dbReference type="InterPro" id="IPR026444">
    <property type="entry name" value="Secre_tail"/>
</dbReference>
<feature type="signal peptide" evidence="2">
    <location>
        <begin position="1"/>
        <end position="18"/>
    </location>
</feature>